<evidence type="ECO:0000313" key="3">
    <source>
        <dbReference type="EMBL" id="KAK2566751.1"/>
    </source>
</evidence>
<evidence type="ECO:0000256" key="2">
    <source>
        <dbReference type="SAM" id="MobiDB-lite"/>
    </source>
</evidence>
<reference evidence="3" key="2">
    <citation type="journal article" date="2023" name="Science">
        <title>Genomic signatures of disease resistance in endangered staghorn corals.</title>
        <authorList>
            <person name="Vollmer S.V."/>
            <person name="Selwyn J.D."/>
            <person name="Despard B.A."/>
            <person name="Roesel C.L."/>
        </authorList>
    </citation>
    <scope>NUCLEOTIDE SEQUENCE</scope>
    <source>
        <strain evidence="3">K2</strain>
    </source>
</reference>
<sequence length="567" mass="63781">MLENEEDLNEDRMEKVEALKAEKRKLKGAITRQLNELAGMVAGVSSGVEPRSSEEIKEIKATLERLENIKEKTFEILEELRTLYQELKDTEMQVKVGDEADKLNEKIEDEASTVRRVLTSVAWNTHGLNNLERIRIPTFGGNKTDFKHWNATFTSCVDATAMSAQFKMLRLEACLAGEALETIKGLGYSEAAYEAAKSRLLRKYGGNRREIQSHVDELIKMKPIREENAKELEKFADMLERAVINLQENDRAPDLEAGTLYTIILEKLPEKLLSQYIRWVKENKRVESLITLKDWTAEEADCQIHATEIKHGLKSGNSSGKFHERRSKSFAINQTDEKRKGTCKVCGAGHAVWNCDVSTSRSIQEKWATAKKLGLCYRCLGDDHLGGDCPRSRVCNIDGCRDKHNRLLHGNRNGNKSQPQGTPPQSTQHQLARTIQGRKEIQLNRNDNTPLQGTQERSCRLSTEGDANTNSTSLKIQKAEKVALRTVPVILKHGKKRMLVNCFLDEGSDTTYVNEDVVEELGVKGEKELITVNVANDHEVRFQSMTFAIGLESVDGSVDAKIVAQSS</sequence>
<feature type="coiled-coil region" evidence="1">
    <location>
        <begin position="2"/>
        <end position="90"/>
    </location>
</feature>
<keyword evidence="4" id="KW-1185">Reference proteome</keyword>
<feature type="region of interest" description="Disordered" evidence="2">
    <location>
        <begin position="408"/>
        <end position="428"/>
    </location>
</feature>
<accession>A0AAD9QTD3</accession>
<evidence type="ECO:0008006" key="5">
    <source>
        <dbReference type="Google" id="ProtNLM"/>
    </source>
</evidence>
<evidence type="ECO:0000256" key="1">
    <source>
        <dbReference type="SAM" id="Coils"/>
    </source>
</evidence>
<organism evidence="3 4">
    <name type="scientific">Acropora cervicornis</name>
    <name type="common">Staghorn coral</name>
    <dbReference type="NCBI Taxonomy" id="6130"/>
    <lineage>
        <taxon>Eukaryota</taxon>
        <taxon>Metazoa</taxon>
        <taxon>Cnidaria</taxon>
        <taxon>Anthozoa</taxon>
        <taxon>Hexacorallia</taxon>
        <taxon>Scleractinia</taxon>
        <taxon>Astrocoeniina</taxon>
        <taxon>Acroporidae</taxon>
        <taxon>Acropora</taxon>
    </lineage>
</organism>
<keyword evidence="1" id="KW-0175">Coiled coil</keyword>
<comment type="caution">
    <text evidence="3">The sequence shown here is derived from an EMBL/GenBank/DDBJ whole genome shotgun (WGS) entry which is preliminary data.</text>
</comment>
<dbReference type="EMBL" id="JARQWQ010000016">
    <property type="protein sequence ID" value="KAK2566751.1"/>
    <property type="molecule type" value="Genomic_DNA"/>
</dbReference>
<dbReference type="PANTHER" id="PTHR47331:SF1">
    <property type="entry name" value="GAG-LIKE PROTEIN"/>
    <property type="match status" value="1"/>
</dbReference>
<dbReference type="Proteomes" id="UP001249851">
    <property type="component" value="Unassembled WGS sequence"/>
</dbReference>
<proteinExistence type="predicted"/>
<dbReference type="PANTHER" id="PTHR47331">
    <property type="entry name" value="PHD-TYPE DOMAIN-CONTAINING PROTEIN"/>
    <property type="match status" value="1"/>
</dbReference>
<feature type="region of interest" description="Disordered" evidence="2">
    <location>
        <begin position="446"/>
        <end position="471"/>
    </location>
</feature>
<name>A0AAD9QTD3_ACRCE</name>
<gene>
    <name evidence="3" type="ORF">P5673_009427</name>
</gene>
<dbReference type="InterPro" id="IPR005312">
    <property type="entry name" value="DUF1759"/>
</dbReference>
<evidence type="ECO:0000313" key="4">
    <source>
        <dbReference type="Proteomes" id="UP001249851"/>
    </source>
</evidence>
<feature type="compositionally biased region" description="Low complexity" evidence="2">
    <location>
        <begin position="417"/>
        <end position="428"/>
    </location>
</feature>
<reference evidence="3" key="1">
    <citation type="journal article" date="2023" name="G3 (Bethesda)">
        <title>Whole genome assembly and annotation of the endangered Caribbean coral Acropora cervicornis.</title>
        <authorList>
            <person name="Selwyn J.D."/>
            <person name="Vollmer S.V."/>
        </authorList>
    </citation>
    <scope>NUCLEOTIDE SEQUENCE</scope>
    <source>
        <strain evidence="3">K2</strain>
    </source>
</reference>
<dbReference type="AlphaFoldDB" id="A0AAD9QTD3"/>
<protein>
    <recommendedName>
        <fullName evidence="5">Gag-pol polyprotein</fullName>
    </recommendedName>
</protein>
<feature type="compositionally biased region" description="Polar residues" evidence="2">
    <location>
        <begin position="446"/>
        <end position="456"/>
    </location>
</feature>
<dbReference type="Pfam" id="PF03564">
    <property type="entry name" value="DUF1759"/>
    <property type="match status" value="1"/>
</dbReference>